<comment type="caution">
    <text evidence="1">The sequence shown here is derived from an EMBL/GenBank/DDBJ whole genome shotgun (WGS) entry which is preliminary data.</text>
</comment>
<dbReference type="EMBL" id="QMEB01000002">
    <property type="protein sequence ID" value="NMG18008.1"/>
    <property type="molecule type" value="Genomic_DNA"/>
</dbReference>
<protein>
    <submittedName>
        <fullName evidence="1">Uncharacterized protein</fullName>
    </submittedName>
</protein>
<evidence type="ECO:0000313" key="1">
    <source>
        <dbReference type="EMBL" id="NMG18008.1"/>
    </source>
</evidence>
<name>A0ABX1P1M8_9CYAN</name>
<dbReference type="RefSeq" id="WP_048870345.1">
    <property type="nucleotide sequence ID" value="NZ_CAWPJE010000205.1"/>
</dbReference>
<organism evidence="1 2">
    <name type="scientific">Brasilonema bromeliae SPC951</name>
    <dbReference type="NCBI Taxonomy" id="385972"/>
    <lineage>
        <taxon>Bacteria</taxon>
        <taxon>Bacillati</taxon>
        <taxon>Cyanobacteriota</taxon>
        <taxon>Cyanophyceae</taxon>
        <taxon>Nostocales</taxon>
        <taxon>Scytonemataceae</taxon>
        <taxon>Brasilonema</taxon>
        <taxon>Bromeliae group (in: Brasilonema)</taxon>
    </lineage>
</organism>
<keyword evidence="2" id="KW-1185">Reference proteome</keyword>
<sequence length="82" mass="9464">MPIKNQTSLYTDEVNFFPDHQFRLIGECAGKKLLLIGRTKAYNDPIVATSQTDEPSQEDLYAYDLYELMKFSHEPVKIHGEI</sequence>
<reference evidence="1 2" key="1">
    <citation type="submission" date="2018-06" db="EMBL/GenBank/DDBJ databases">
        <title>Comparative genomics of Brasilonema spp. strains.</title>
        <authorList>
            <person name="Alvarenga D.O."/>
            <person name="Fiore M.F."/>
            <person name="Varani A.M."/>
        </authorList>
    </citation>
    <scope>NUCLEOTIDE SEQUENCE [LARGE SCALE GENOMIC DNA]</scope>
    <source>
        <strain evidence="1 2">SPC951</strain>
    </source>
</reference>
<accession>A0ABX1P1M8</accession>
<proteinExistence type="predicted"/>
<gene>
    <name evidence="1" type="ORF">DP116_00550</name>
</gene>
<dbReference type="Proteomes" id="UP000718564">
    <property type="component" value="Unassembled WGS sequence"/>
</dbReference>
<evidence type="ECO:0000313" key="2">
    <source>
        <dbReference type="Proteomes" id="UP000718564"/>
    </source>
</evidence>